<feature type="region of interest" description="Disordered" evidence="1">
    <location>
        <begin position="42"/>
        <end position="92"/>
    </location>
</feature>
<sequence length="92" mass="10442">MRQNVAQRQISNSIVLLRFILSTNTDLRESQGCSYKFQPWKDKKESHLNTQKDSKPTSAQAGNGQRVQTCSPKHQSAKIPAMKTDNRQDPVN</sequence>
<gene>
    <name evidence="2" type="ordered locus">Os03g0167550</name>
    <name evidence="2" type="ORF">OSNPB_030167550</name>
</gene>
<name>A0A0P0VTI2_ORYSJ</name>
<protein>
    <submittedName>
        <fullName evidence="2">Os03g0167550 protein</fullName>
    </submittedName>
</protein>
<feature type="compositionally biased region" description="Basic and acidic residues" evidence="1">
    <location>
        <begin position="42"/>
        <end position="55"/>
    </location>
</feature>
<dbReference type="Gramene" id="Os03t0167550-01">
    <property type="protein sequence ID" value="Os03t0167550-01"/>
    <property type="gene ID" value="Os03g0167550"/>
</dbReference>
<evidence type="ECO:0000313" key="3">
    <source>
        <dbReference type="Proteomes" id="UP000059680"/>
    </source>
</evidence>
<proteinExistence type="predicted"/>
<reference evidence="2 3" key="3">
    <citation type="journal article" date="2013" name="Rice">
        <title>Improvement of the Oryza sativa Nipponbare reference genome using next generation sequence and optical map data.</title>
        <authorList>
            <person name="Kawahara Y."/>
            <person name="de la Bastide M."/>
            <person name="Hamilton J.P."/>
            <person name="Kanamori H."/>
            <person name="McCombie W.R."/>
            <person name="Ouyang S."/>
            <person name="Schwartz D.C."/>
            <person name="Tanaka T."/>
            <person name="Wu J."/>
            <person name="Zhou S."/>
            <person name="Childs K.L."/>
            <person name="Davidson R.M."/>
            <person name="Lin H."/>
            <person name="Quesada-Ocampo L."/>
            <person name="Vaillancourt B."/>
            <person name="Sakai H."/>
            <person name="Lee S.S."/>
            <person name="Kim J."/>
            <person name="Numa H."/>
            <person name="Itoh T."/>
            <person name="Buell C.R."/>
            <person name="Matsumoto T."/>
        </authorList>
    </citation>
    <scope>NUCLEOTIDE SEQUENCE [LARGE SCALE GENOMIC DNA]</scope>
    <source>
        <strain evidence="3">cv. Nipponbare</strain>
    </source>
</reference>
<dbReference type="EMBL" id="AP014959">
    <property type="protein sequence ID" value="BAS82486.1"/>
    <property type="molecule type" value="Genomic_DNA"/>
</dbReference>
<dbReference type="PaxDb" id="39947-A0A0P0VTI2"/>
<dbReference type="AlphaFoldDB" id="A0A0P0VTI2"/>
<feature type="compositionally biased region" description="Polar residues" evidence="1">
    <location>
        <begin position="56"/>
        <end position="74"/>
    </location>
</feature>
<reference evidence="2 3" key="2">
    <citation type="journal article" date="2013" name="Plant Cell Physiol.">
        <title>Rice Annotation Project Database (RAP-DB): an integrative and interactive database for rice genomics.</title>
        <authorList>
            <person name="Sakai H."/>
            <person name="Lee S.S."/>
            <person name="Tanaka T."/>
            <person name="Numa H."/>
            <person name="Kim J."/>
            <person name="Kawahara Y."/>
            <person name="Wakimoto H."/>
            <person name="Yang C.C."/>
            <person name="Iwamoto M."/>
            <person name="Abe T."/>
            <person name="Yamada Y."/>
            <person name="Muto A."/>
            <person name="Inokuchi H."/>
            <person name="Ikemura T."/>
            <person name="Matsumoto T."/>
            <person name="Sasaki T."/>
            <person name="Itoh T."/>
        </authorList>
    </citation>
    <scope>NUCLEOTIDE SEQUENCE [LARGE SCALE GENOMIC DNA]</scope>
    <source>
        <strain evidence="3">cv. Nipponbare</strain>
    </source>
</reference>
<organism evidence="2 3">
    <name type="scientific">Oryza sativa subsp. japonica</name>
    <name type="common">Rice</name>
    <dbReference type="NCBI Taxonomy" id="39947"/>
    <lineage>
        <taxon>Eukaryota</taxon>
        <taxon>Viridiplantae</taxon>
        <taxon>Streptophyta</taxon>
        <taxon>Embryophyta</taxon>
        <taxon>Tracheophyta</taxon>
        <taxon>Spermatophyta</taxon>
        <taxon>Magnoliopsida</taxon>
        <taxon>Liliopsida</taxon>
        <taxon>Poales</taxon>
        <taxon>Poaceae</taxon>
        <taxon>BOP clade</taxon>
        <taxon>Oryzoideae</taxon>
        <taxon>Oryzeae</taxon>
        <taxon>Oryzinae</taxon>
        <taxon>Oryza</taxon>
        <taxon>Oryza sativa</taxon>
    </lineage>
</organism>
<accession>A0A0P0VTI2</accession>
<keyword evidence="3" id="KW-1185">Reference proteome</keyword>
<evidence type="ECO:0000313" key="2">
    <source>
        <dbReference type="EMBL" id="BAS82486.1"/>
    </source>
</evidence>
<evidence type="ECO:0000256" key="1">
    <source>
        <dbReference type="SAM" id="MobiDB-lite"/>
    </source>
</evidence>
<dbReference type="InParanoid" id="A0A0P0VTI2"/>
<reference evidence="3" key="1">
    <citation type="journal article" date="2005" name="Nature">
        <title>The map-based sequence of the rice genome.</title>
        <authorList>
            <consortium name="International rice genome sequencing project (IRGSP)"/>
            <person name="Matsumoto T."/>
            <person name="Wu J."/>
            <person name="Kanamori H."/>
            <person name="Katayose Y."/>
            <person name="Fujisawa M."/>
            <person name="Namiki N."/>
            <person name="Mizuno H."/>
            <person name="Yamamoto K."/>
            <person name="Antonio B.A."/>
            <person name="Baba T."/>
            <person name="Sakata K."/>
            <person name="Nagamura Y."/>
            <person name="Aoki H."/>
            <person name="Arikawa K."/>
            <person name="Arita K."/>
            <person name="Bito T."/>
            <person name="Chiden Y."/>
            <person name="Fujitsuka N."/>
            <person name="Fukunaka R."/>
            <person name="Hamada M."/>
            <person name="Harada C."/>
            <person name="Hayashi A."/>
            <person name="Hijishita S."/>
            <person name="Honda M."/>
            <person name="Hosokawa S."/>
            <person name="Ichikawa Y."/>
            <person name="Idonuma A."/>
            <person name="Iijima M."/>
            <person name="Ikeda M."/>
            <person name="Ikeno M."/>
            <person name="Ito K."/>
            <person name="Ito S."/>
            <person name="Ito T."/>
            <person name="Ito Y."/>
            <person name="Ito Y."/>
            <person name="Iwabuchi A."/>
            <person name="Kamiya K."/>
            <person name="Karasawa W."/>
            <person name="Kurita K."/>
            <person name="Katagiri S."/>
            <person name="Kikuta A."/>
            <person name="Kobayashi H."/>
            <person name="Kobayashi N."/>
            <person name="Machita K."/>
            <person name="Maehara T."/>
            <person name="Masukawa M."/>
            <person name="Mizubayashi T."/>
            <person name="Mukai Y."/>
            <person name="Nagasaki H."/>
            <person name="Nagata Y."/>
            <person name="Naito S."/>
            <person name="Nakashima M."/>
            <person name="Nakama Y."/>
            <person name="Nakamichi Y."/>
            <person name="Nakamura M."/>
            <person name="Meguro A."/>
            <person name="Negishi M."/>
            <person name="Ohta I."/>
            <person name="Ohta T."/>
            <person name="Okamoto M."/>
            <person name="Ono N."/>
            <person name="Saji S."/>
            <person name="Sakaguchi M."/>
            <person name="Sakai K."/>
            <person name="Shibata M."/>
            <person name="Shimokawa T."/>
            <person name="Song J."/>
            <person name="Takazaki Y."/>
            <person name="Terasawa K."/>
            <person name="Tsugane M."/>
            <person name="Tsuji K."/>
            <person name="Ueda S."/>
            <person name="Waki K."/>
            <person name="Yamagata H."/>
            <person name="Yamamoto M."/>
            <person name="Yamamoto S."/>
            <person name="Yamane H."/>
            <person name="Yoshiki S."/>
            <person name="Yoshihara R."/>
            <person name="Yukawa K."/>
            <person name="Zhong H."/>
            <person name="Yano M."/>
            <person name="Yuan Q."/>
            <person name="Ouyang S."/>
            <person name="Liu J."/>
            <person name="Jones K.M."/>
            <person name="Gansberger K."/>
            <person name="Moffat K."/>
            <person name="Hill J."/>
            <person name="Bera J."/>
            <person name="Fadrosh D."/>
            <person name="Jin S."/>
            <person name="Johri S."/>
            <person name="Kim M."/>
            <person name="Overton L."/>
            <person name="Reardon M."/>
            <person name="Tsitrin T."/>
            <person name="Vuong H."/>
            <person name="Weaver B."/>
            <person name="Ciecko A."/>
            <person name="Tallon L."/>
            <person name="Jackson J."/>
            <person name="Pai G."/>
            <person name="Aken S.V."/>
            <person name="Utterback T."/>
            <person name="Reidmuller S."/>
            <person name="Feldblyum T."/>
            <person name="Hsiao J."/>
            <person name="Zismann V."/>
            <person name="Iobst S."/>
            <person name="de Vazeille A.R."/>
            <person name="Buell C.R."/>
            <person name="Ying K."/>
            <person name="Li Y."/>
            <person name="Lu T."/>
            <person name="Huang Y."/>
            <person name="Zhao Q."/>
            <person name="Feng Q."/>
            <person name="Zhang L."/>
            <person name="Zhu J."/>
            <person name="Weng Q."/>
            <person name="Mu J."/>
            <person name="Lu Y."/>
            <person name="Fan D."/>
            <person name="Liu Y."/>
            <person name="Guan J."/>
            <person name="Zhang Y."/>
            <person name="Yu S."/>
            <person name="Liu X."/>
            <person name="Zhang Y."/>
            <person name="Hong G."/>
            <person name="Han B."/>
            <person name="Choisne N."/>
            <person name="Demange N."/>
            <person name="Orjeda G."/>
            <person name="Samain S."/>
            <person name="Cattolico L."/>
            <person name="Pelletier E."/>
            <person name="Couloux A."/>
            <person name="Segurens B."/>
            <person name="Wincker P."/>
            <person name="D'Hont A."/>
            <person name="Scarpelli C."/>
            <person name="Weissenbach J."/>
            <person name="Salanoubat M."/>
            <person name="Quetier F."/>
            <person name="Yu Y."/>
            <person name="Kim H.R."/>
            <person name="Rambo T."/>
            <person name="Currie J."/>
            <person name="Collura K."/>
            <person name="Luo M."/>
            <person name="Yang T."/>
            <person name="Ammiraju J.S.S."/>
            <person name="Engler F."/>
            <person name="Soderlund C."/>
            <person name="Wing R.A."/>
            <person name="Palmer L.E."/>
            <person name="de la Bastide M."/>
            <person name="Spiegel L."/>
            <person name="Nascimento L."/>
            <person name="Zutavern T."/>
            <person name="O'Shaughnessy A."/>
            <person name="Dike S."/>
            <person name="Dedhia N."/>
            <person name="Preston R."/>
            <person name="Balija V."/>
            <person name="McCombie W.R."/>
            <person name="Chow T."/>
            <person name="Chen H."/>
            <person name="Chung M."/>
            <person name="Chen C."/>
            <person name="Shaw J."/>
            <person name="Wu H."/>
            <person name="Hsiao K."/>
            <person name="Chao Y."/>
            <person name="Chu M."/>
            <person name="Cheng C."/>
            <person name="Hour A."/>
            <person name="Lee P."/>
            <person name="Lin S."/>
            <person name="Lin Y."/>
            <person name="Liou J."/>
            <person name="Liu S."/>
            <person name="Hsing Y."/>
            <person name="Raghuvanshi S."/>
            <person name="Mohanty A."/>
            <person name="Bharti A.K."/>
            <person name="Gaur A."/>
            <person name="Gupta V."/>
            <person name="Kumar D."/>
            <person name="Ravi V."/>
            <person name="Vij S."/>
            <person name="Kapur A."/>
            <person name="Khurana P."/>
            <person name="Khurana P."/>
            <person name="Khurana J.P."/>
            <person name="Tyagi A.K."/>
            <person name="Gaikwad K."/>
            <person name="Singh A."/>
            <person name="Dalal V."/>
            <person name="Srivastava S."/>
            <person name="Dixit A."/>
            <person name="Pal A.K."/>
            <person name="Ghazi I.A."/>
            <person name="Yadav M."/>
            <person name="Pandit A."/>
            <person name="Bhargava A."/>
            <person name="Sureshbabu K."/>
            <person name="Batra K."/>
            <person name="Sharma T.R."/>
            <person name="Mohapatra T."/>
            <person name="Singh N.K."/>
            <person name="Messing J."/>
            <person name="Nelson A.B."/>
            <person name="Fuks G."/>
            <person name="Kavchok S."/>
            <person name="Keizer G."/>
            <person name="Linton E."/>
            <person name="Llaca V."/>
            <person name="Song R."/>
            <person name="Tanyolac B."/>
            <person name="Young S."/>
            <person name="Ho-Il K."/>
            <person name="Hahn J.H."/>
            <person name="Sangsakoo G."/>
            <person name="Vanavichit A."/>
            <person name="de Mattos Luiz.A.T."/>
            <person name="Zimmer P.D."/>
            <person name="Malone G."/>
            <person name="Dellagostin O."/>
            <person name="de Oliveira A.C."/>
            <person name="Bevan M."/>
            <person name="Bancroft I."/>
            <person name="Minx P."/>
            <person name="Cordum H."/>
            <person name="Wilson R."/>
            <person name="Cheng Z."/>
            <person name="Jin W."/>
            <person name="Jiang J."/>
            <person name="Leong S.A."/>
            <person name="Iwama H."/>
            <person name="Gojobori T."/>
            <person name="Itoh T."/>
            <person name="Niimura Y."/>
            <person name="Fujii Y."/>
            <person name="Habara T."/>
            <person name="Sakai H."/>
            <person name="Sato Y."/>
            <person name="Wilson G."/>
            <person name="Kumar K."/>
            <person name="McCouch S."/>
            <person name="Juretic N."/>
            <person name="Hoen D."/>
            <person name="Wright S."/>
            <person name="Bruskiewich R."/>
            <person name="Bureau T."/>
            <person name="Miyao A."/>
            <person name="Hirochika H."/>
            <person name="Nishikawa T."/>
            <person name="Kadowaki K."/>
            <person name="Sugiura M."/>
            <person name="Burr B."/>
            <person name="Sasaki T."/>
        </authorList>
    </citation>
    <scope>NUCLEOTIDE SEQUENCE [LARGE SCALE GENOMIC DNA]</scope>
    <source>
        <strain evidence="3">cv. Nipponbare</strain>
    </source>
</reference>
<dbReference type="Proteomes" id="UP000059680">
    <property type="component" value="Chromosome 3"/>
</dbReference>